<dbReference type="EMBL" id="QGHE01000024">
    <property type="protein sequence ID" value="PWJ72666.1"/>
    <property type="molecule type" value="Genomic_DNA"/>
</dbReference>
<comment type="caution">
    <text evidence="1">The sequence shown here is derived from an EMBL/GenBank/DDBJ whole genome shotgun (WGS) entry which is preliminary data.</text>
</comment>
<name>A0ABD6XN15_ENTAG</name>
<evidence type="ECO:0000313" key="2">
    <source>
        <dbReference type="Proteomes" id="UP000245996"/>
    </source>
</evidence>
<dbReference type="AlphaFoldDB" id="A0ABD6XN15"/>
<accession>A0ABD6XN15</accession>
<protein>
    <submittedName>
        <fullName evidence="1">Uncharacterized protein</fullName>
    </submittedName>
</protein>
<organism evidence="1 2">
    <name type="scientific">Enterobacter agglomerans</name>
    <name type="common">Erwinia herbicola</name>
    <name type="synonym">Pantoea agglomerans</name>
    <dbReference type="NCBI Taxonomy" id="549"/>
    <lineage>
        <taxon>Bacteria</taxon>
        <taxon>Pseudomonadati</taxon>
        <taxon>Pseudomonadota</taxon>
        <taxon>Gammaproteobacteria</taxon>
        <taxon>Enterobacterales</taxon>
        <taxon>Erwiniaceae</taxon>
        <taxon>Pantoea</taxon>
        <taxon>Pantoea agglomerans group</taxon>
    </lineage>
</organism>
<gene>
    <name evidence="1" type="ORF">C7430_12412</name>
</gene>
<dbReference type="Proteomes" id="UP000245996">
    <property type="component" value="Unassembled WGS sequence"/>
</dbReference>
<reference evidence="1 2" key="1">
    <citation type="submission" date="2018-05" db="EMBL/GenBank/DDBJ databases">
        <title>Genomic Encyclopedia of Type Strains, Phase IV (KMG-V): Genome sequencing to study the core and pangenomes of soil and plant-associated prokaryotes.</title>
        <authorList>
            <person name="Whitman W."/>
        </authorList>
    </citation>
    <scope>NUCLEOTIDE SEQUENCE [LARGE SCALE GENOMIC DNA]</scope>
    <source>
        <strain evidence="1 2">PNG 92-11</strain>
    </source>
</reference>
<evidence type="ECO:0000313" key="1">
    <source>
        <dbReference type="EMBL" id="PWJ72666.1"/>
    </source>
</evidence>
<sequence length="38" mass="4064">MVAIGAVMRKLVHWYYGVFESGKIFKSDSGLTAGIGSS</sequence>
<proteinExistence type="predicted"/>